<organism evidence="12 13">
    <name type="scientific">Conger conger</name>
    <name type="common">Conger eel</name>
    <name type="synonym">Muraena conger</name>
    <dbReference type="NCBI Taxonomy" id="82655"/>
    <lineage>
        <taxon>Eukaryota</taxon>
        <taxon>Metazoa</taxon>
        <taxon>Chordata</taxon>
        <taxon>Craniata</taxon>
        <taxon>Vertebrata</taxon>
        <taxon>Euteleostomi</taxon>
        <taxon>Actinopterygii</taxon>
        <taxon>Neopterygii</taxon>
        <taxon>Teleostei</taxon>
        <taxon>Anguilliformes</taxon>
        <taxon>Congridae</taxon>
        <taxon>Conger</taxon>
    </lineage>
</organism>
<evidence type="ECO:0000256" key="6">
    <source>
        <dbReference type="ARBA" id="ARBA00022833"/>
    </source>
</evidence>
<dbReference type="GO" id="GO:0036435">
    <property type="term" value="F:K48-linked polyubiquitin modification-dependent protein binding"/>
    <property type="evidence" value="ECO:0007669"/>
    <property type="project" value="TreeGrafter"/>
</dbReference>
<evidence type="ECO:0000313" key="12">
    <source>
        <dbReference type="EMBL" id="KAJ8268488.1"/>
    </source>
</evidence>
<dbReference type="Proteomes" id="UP001152803">
    <property type="component" value="Unassembled WGS sequence"/>
</dbReference>
<dbReference type="InterPro" id="IPR013083">
    <property type="entry name" value="Znf_RING/FYVE/PHD"/>
</dbReference>
<dbReference type="InterPro" id="IPR016135">
    <property type="entry name" value="UBQ-conjugating_enzyme/RWD"/>
</dbReference>
<dbReference type="GO" id="GO:0061630">
    <property type="term" value="F:ubiquitin protein ligase activity"/>
    <property type="evidence" value="ECO:0007669"/>
    <property type="project" value="TreeGrafter"/>
</dbReference>
<evidence type="ECO:0000256" key="7">
    <source>
        <dbReference type="PROSITE-ProRule" id="PRU00175"/>
    </source>
</evidence>
<dbReference type="InterPro" id="IPR047540">
    <property type="entry name" value="BRcat_RBR_RNF31-like"/>
</dbReference>
<keyword evidence="2" id="KW-0479">Metal-binding</keyword>
<dbReference type="Gene3D" id="3.30.70.330">
    <property type="match status" value="1"/>
</dbReference>
<feature type="domain" description="RING-type" evidence="9">
    <location>
        <begin position="495"/>
        <end position="544"/>
    </location>
</feature>
<dbReference type="GO" id="GO:0008270">
    <property type="term" value="F:zinc ion binding"/>
    <property type="evidence" value="ECO:0007669"/>
    <property type="project" value="UniProtKB-KW"/>
</dbReference>
<dbReference type="InterPro" id="IPR057051">
    <property type="entry name" value="PARP14_RPM_1"/>
</dbReference>
<dbReference type="CDD" id="cd20337">
    <property type="entry name" value="BRcat_RBR_HOIP"/>
    <property type="match status" value="1"/>
</dbReference>
<dbReference type="AlphaFoldDB" id="A0A9Q1DF24"/>
<feature type="domain" description="RING-type" evidence="11">
    <location>
        <begin position="491"/>
        <end position="728"/>
    </location>
</feature>
<keyword evidence="13" id="KW-1185">Reference proteome</keyword>
<dbReference type="GO" id="GO:0097039">
    <property type="term" value="P:protein linear polyubiquitination"/>
    <property type="evidence" value="ECO:0007669"/>
    <property type="project" value="TreeGrafter"/>
</dbReference>
<dbReference type="PANTHER" id="PTHR16004:SF3">
    <property type="entry name" value="E3 UBIQUITIN-PROTEIN LIGASE RNF31"/>
    <property type="match status" value="1"/>
</dbReference>
<feature type="region of interest" description="Disordered" evidence="8">
    <location>
        <begin position="879"/>
        <end position="899"/>
    </location>
</feature>
<dbReference type="GO" id="GO:0070530">
    <property type="term" value="F:K63-linked polyubiquitin modification-dependent protein binding"/>
    <property type="evidence" value="ECO:0007669"/>
    <property type="project" value="TreeGrafter"/>
</dbReference>
<sequence length="911" mass="101842">MSWVNGDQAPAALTECGYTHPTEALTDIKSVTAAFKDLHLYVDDYCFSDGKTKKLLNLSGTIPIWYEGNVYDIPICIWLHNTHPQSPPKCFLRPSVAMVINPKCSYVDTKGLVLLQCLNNWQHGWSSLSIVLEEMRAAFQRETPLFSTGLHRTQTPPLAHPQSPLLSGSHKPVKFLEPYRQPVDSLPYRSPSAQHGAATSSMASSVSHLQGAGSNTLPSVTKHQQPDPSTARRVRKSYTEELLDLGITFGAPSGHSFPSTNPFTQTPLATVPNSSKTVGIDDLFTSLQLDRVSNLNKLNSNNRDLLQRNVAFSFTEMERIQNTNGQRDSGPRALGGALSQAQDSAGGRGALVDERQLIEVTRLPRDVPRNVMRNKLTLYFQRRRNGGGDVLDVLYPTSQPDQACVIFHDPRDAERILTQVDHVITVNQQEFPVQVNRVDALSRIPVPDGVSRDKVHVFHSLLSLEGRSFSPEEALEAAQSCRDLASALRYLSHECPICREQVSFSKIITMTHCSCAFCESCFKAYFSSVIKEKSIVGVVCPLCHRPDVREPGSMGEAMDYFNLLDTQIRHYLDPQTHELFQSKLRDHALLEMPNFRWCAHCSFGLLHEADRLRMDCPSCKKSTCSKCKSRWVSQHEGLSCEMFQKWQTENNPEFQNSRLENLLSRNKIDCPRCKFRFYLSKGGCLHFKCTQCQHEFCGGCGRTFRLGSDCGFSVDCGTKGLHAHHPRDCLYHLRDWSVPRLLLLLQRHSVPNPIQAGGPGSPEGRDPRGLCGVLEQREMEAQREEACGKPAPAEYGGYCERHYKESLVELINQKSLDPAVLFNRAELESELKRWKIRIPHAHQGGSEVGHLHRLRKAVRQIGLVAQRALVEKSGAAASASCPTLGDQWSTAPNNPVRGLPPESQLLLLLND</sequence>
<dbReference type="GO" id="GO:0071797">
    <property type="term" value="C:LUBAC complex"/>
    <property type="evidence" value="ECO:0007669"/>
    <property type="project" value="InterPro"/>
</dbReference>
<dbReference type="OrthoDB" id="9978677at2759"/>
<dbReference type="CDD" id="cd16631">
    <property type="entry name" value="mRING-HC-C4C4_RBR_HOIP"/>
    <property type="match status" value="1"/>
</dbReference>
<dbReference type="PROSITE" id="PS51322">
    <property type="entry name" value="UEV"/>
    <property type="match status" value="1"/>
</dbReference>
<dbReference type="Pfam" id="PF05743">
    <property type="entry name" value="UEV"/>
    <property type="match status" value="1"/>
</dbReference>
<evidence type="ECO:0000256" key="5">
    <source>
        <dbReference type="ARBA" id="ARBA00022786"/>
    </source>
</evidence>
<dbReference type="InterPro" id="IPR012677">
    <property type="entry name" value="Nucleotide-bd_a/b_plait_sf"/>
</dbReference>
<feature type="domain" description="UEV" evidence="10">
    <location>
        <begin position="5"/>
        <end position="149"/>
    </location>
</feature>
<evidence type="ECO:0000256" key="4">
    <source>
        <dbReference type="ARBA" id="ARBA00022771"/>
    </source>
</evidence>
<feature type="region of interest" description="Disordered" evidence="8">
    <location>
        <begin position="184"/>
        <end position="233"/>
    </location>
</feature>
<dbReference type="SMART" id="SM00184">
    <property type="entry name" value="RING"/>
    <property type="match status" value="1"/>
</dbReference>
<dbReference type="InterPro" id="IPR044066">
    <property type="entry name" value="TRIAD_supradom"/>
</dbReference>
<dbReference type="SMART" id="SM00647">
    <property type="entry name" value="IBR"/>
    <property type="match status" value="2"/>
</dbReference>
<name>A0A9Q1DF24_CONCO</name>
<dbReference type="EMBL" id="JAFJMO010000009">
    <property type="protein sequence ID" value="KAJ8268488.1"/>
    <property type="molecule type" value="Genomic_DNA"/>
</dbReference>
<evidence type="ECO:0000256" key="8">
    <source>
        <dbReference type="SAM" id="MobiDB-lite"/>
    </source>
</evidence>
<accession>A0A9Q1DF24</accession>
<evidence type="ECO:0000259" key="9">
    <source>
        <dbReference type="PROSITE" id="PS50089"/>
    </source>
</evidence>
<proteinExistence type="predicted"/>
<dbReference type="GO" id="GO:0015031">
    <property type="term" value="P:protein transport"/>
    <property type="evidence" value="ECO:0007669"/>
    <property type="project" value="InterPro"/>
</dbReference>
<comment type="caution">
    <text evidence="12">The sequence shown here is derived from an EMBL/GenBank/DDBJ whole genome shotgun (WGS) entry which is preliminary data.</text>
</comment>
<feature type="region of interest" description="Disordered" evidence="8">
    <location>
        <begin position="322"/>
        <end position="348"/>
    </location>
</feature>
<feature type="compositionally biased region" description="Polar residues" evidence="8">
    <location>
        <begin position="191"/>
        <end position="228"/>
    </location>
</feature>
<dbReference type="CDD" id="cd11685">
    <property type="entry name" value="UEV_TSG101-like"/>
    <property type="match status" value="1"/>
</dbReference>
<dbReference type="InterPro" id="IPR047542">
    <property type="entry name" value="Rcat_RBR_RNF31-like"/>
</dbReference>
<keyword evidence="6" id="KW-0862">Zinc</keyword>
<evidence type="ECO:0000313" key="13">
    <source>
        <dbReference type="Proteomes" id="UP001152803"/>
    </source>
</evidence>
<keyword evidence="3" id="KW-0677">Repeat</keyword>
<dbReference type="InterPro" id="IPR002867">
    <property type="entry name" value="IBR_dom"/>
</dbReference>
<keyword evidence="4 7" id="KW-0863">Zinc-finger</keyword>
<evidence type="ECO:0000256" key="2">
    <source>
        <dbReference type="ARBA" id="ARBA00022723"/>
    </source>
</evidence>
<dbReference type="Gene3D" id="3.10.110.10">
    <property type="entry name" value="Ubiquitin Conjugating Enzyme"/>
    <property type="match status" value="1"/>
</dbReference>
<dbReference type="GO" id="GO:1990450">
    <property type="term" value="F:linear polyubiquitin binding"/>
    <property type="evidence" value="ECO:0007669"/>
    <property type="project" value="TreeGrafter"/>
</dbReference>
<keyword evidence="1" id="KW-0808">Transferase</keyword>
<dbReference type="PROSITE" id="PS50089">
    <property type="entry name" value="ZF_RING_2"/>
    <property type="match status" value="1"/>
</dbReference>
<dbReference type="InterPro" id="IPR026254">
    <property type="entry name" value="RNF31-like"/>
</dbReference>
<evidence type="ECO:0000256" key="1">
    <source>
        <dbReference type="ARBA" id="ARBA00022679"/>
    </source>
</evidence>
<protein>
    <submittedName>
        <fullName evidence="12">Uncharacterized protein</fullName>
    </submittedName>
</protein>
<dbReference type="Pfam" id="PF23222">
    <property type="entry name" value="RRM_PARP14_1"/>
    <property type="match status" value="1"/>
</dbReference>
<dbReference type="Gene3D" id="3.30.40.10">
    <property type="entry name" value="Zinc/RING finger domain, C3HC4 (zinc finger)"/>
    <property type="match status" value="1"/>
</dbReference>
<evidence type="ECO:0000259" key="11">
    <source>
        <dbReference type="PROSITE" id="PS51873"/>
    </source>
</evidence>
<keyword evidence="5" id="KW-0833">Ubl conjugation pathway</keyword>
<dbReference type="Pfam" id="PF01485">
    <property type="entry name" value="IBR"/>
    <property type="match status" value="1"/>
</dbReference>
<dbReference type="PANTHER" id="PTHR16004">
    <property type="entry name" value="RING FINGER PROTEIN 31-RELATED"/>
    <property type="match status" value="1"/>
</dbReference>
<dbReference type="CDD" id="cd20351">
    <property type="entry name" value="Rcat_RBR_HOIP"/>
    <property type="match status" value="1"/>
</dbReference>
<dbReference type="SUPFAM" id="SSF54495">
    <property type="entry name" value="UBC-like"/>
    <property type="match status" value="1"/>
</dbReference>
<evidence type="ECO:0000259" key="10">
    <source>
        <dbReference type="PROSITE" id="PS51322"/>
    </source>
</evidence>
<evidence type="ECO:0000256" key="3">
    <source>
        <dbReference type="ARBA" id="ARBA00022737"/>
    </source>
</evidence>
<reference evidence="12" key="1">
    <citation type="journal article" date="2023" name="Science">
        <title>Genome structures resolve the early diversification of teleost fishes.</title>
        <authorList>
            <person name="Parey E."/>
            <person name="Louis A."/>
            <person name="Montfort J."/>
            <person name="Bouchez O."/>
            <person name="Roques C."/>
            <person name="Iampietro C."/>
            <person name="Lluch J."/>
            <person name="Castinel A."/>
            <person name="Donnadieu C."/>
            <person name="Desvignes T."/>
            <person name="Floi Bucao C."/>
            <person name="Jouanno E."/>
            <person name="Wen M."/>
            <person name="Mejri S."/>
            <person name="Dirks R."/>
            <person name="Jansen H."/>
            <person name="Henkel C."/>
            <person name="Chen W.J."/>
            <person name="Zahm M."/>
            <person name="Cabau C."/>
            <person name="Klopp C."/>
            <person name="Thompson A.W."/>
            <person name="Robinson-Rechavi M."/>
            <person name="Braasch I."/>
            <person name="Lecointre G."/>
            <person name="Bobe J."/>
            <person name="Postlethwait J.H."/>
            <person name="Berthelot C."/>
            <person name="Roest Crollius H."/>
            <person name="Guiguen Y."/>
        </authorList>
    </citation>
    <scope>NUCLEOTIDE SEQUENCE</scope>
    <source>
        <strain evidence="12">Concon-B</strain>
    </source>
</reference>
<dbReference type="InterPro" id="IPR047541">
    <property type="entry name" value="RNF31_RBR_mRING-HC-like"/>
</dbReference>
<dbReference type="SUPFAM" id="SSF57850">
    <property type="entry name" value="RING/U-box"/>
    <property type="match status" value="3"/>
</dbReference>
<gene>
    <name evidence="12" type="ORF">COCON_G00136600</name>
</gene>
<dbReference type="Pfam" id="PF22191">
    <property type="entry name" value="IBR_1"/>
    <property type="match status" value="1"/>
</dbReference>
<dbReference type="InterPro" id="IPR001841">
    <property type="entry name" value="Znf_RING"/>
</dbReference>
<dbReference type="InterPro" id="IPR041031">
    <property type="entry name" value="RNF31_C"/>
</dbReference>
<dbReference type="Pfam" id="PF18091">
    <property type="entry name" value="E3_UbLigase_RBR"/>
    <property type="match status" value="1"/>
</dbReference>
<dbReference type="InterPro" id="IPR008883">
    <property type="entry name" value="UEV_N"/>
</dbReference>
<dbReference type="PROSITE" id="PS51873">
    <property type="entry name" value="TRIAD"/>
    <property type="match status" value="1"/>
</dbReference>